<evidence type="ECO:0000259" key="8">
    <source>
        <dbReference type="Pfam" id="PF00482"/>
    </source>
</evidence>
<feature type="transmembrane region" description="Helical" evidence="7">
    <location>
        <begin position="599"/>
        <end position="616"/>
    </location>
</feature>
<feature type="transmembrane region" description="Helical" evidence="7">
    <location>
        <begin position="349"/>
        <end position="369"/>
    </location>
</feature>
<feature type="region of interest" description="Disordered" evidence="6">
    <location>
        <begin position="1"/>
        <end position="24"/>
    </location>
</feature>
<feature type="transmembrane region" description="Helical" evidence="7">
    <location>
        <begin position="432"/>
        <end position="448"/>
    </location>
</feature>
<dbReference type="PANTHER" id="PTHR35402:SF1">
    <property type="entry name" value="TYPE II SECRETION SYSTEM PROTEIN GSPF DOMAIN-CONTAINING PROTEIN"/>
    <property type="match status" value="1"/>
</dbReference>
<dbReference type="EMBL" id="NEXE01000300">
    <property type="protein sequence ID" value="PSN83882.1"/>
    <property type="molecule type" value="Genomic_DNA"/>
</dbReference>
<evidence type="ECO:0000256" key="4">
    <source>
        <dbReference type="ARBA" id="ARBA00022989"/>
    </source>
</evidence>
<evidence type="ECO:0000256" key="3">
    <source>
        <dbReference type="ARBA" id="ARBA00022692"/>
    </source>
</evidence>
<feature type="transmembrane region" description="Helical" evidence="7">
    <location>
        <begin position="407"/>
        <end position="426"/>
    </location>
</feature>
<feature type="transmembrane region" description="Helical" evidence="7">
    <location>
        <begin position="82"/>
        <end position="100"/>
    </location>
</feature>
<organism evidence="9 10">
    <name type="scientific">Candidatus Marsarchaeota G2 archaeon OSP_D</name>
    <dbReference type="NCBI Taxonomy" id="1978157"/>
    <lineage>
        <taxon>Archaea</taxon>
        <taxon>Candidatus Marsarchaeota</taxon>
        <taxon>Candidatus Marsarchaeota group 2</taxon>
    </lineage>
</organism>
<evidence type="ECO:0000256" key="5">
    <source>
        <dbReference type="ARBA" id="ARBA00023136"/>
    </source>
</evidence>
<comment type="caution">
    <text evidence="9">The sequence shown here is derived from an EMBL/GenBank/DDBJ whole genome shotgun (WGS) entry which is preliminary data.</text>
</comment>
<dbReference type="PANTHER" id="PTHR35402">
    <property type="entry name" value="INTEGRAL MEMBRANE PROTEIN-RELATED"/>
    <property type="match status" value="1"/>
</dbReference>
<feature type="transmembrane region" description="Helical" evidence="7">
    <location>
        <begin position="628"/>
        <end position="649"/>
    </location>
</feature>
<feature type="transmembrane region" description="Helical" evidence="7">
    <location>
        <begin position="375"/>
        <end position="395"/>
    </location>
</feature>
<reference evidence="9 10" key="1">
    <citation type="submission" date="2017-04" db="EMBL/GenBank/DDBJ databases">
        <title>Novel microbial lineages endemic to geothermal iron-oxide mats fill important gaps in the evolutionary history of Archaea.</title>
        <authorList>
            <person name="Jay Z.J."/>
            <person name="Beam J.P."/>
            <person name="Dlakic M."/>
            <person name="Rusch D.B."/>
            <person name="Kozubal M.A."/>
            <person name="Inskeep W.P."/>
        </authorList>
    </citation>
    <scope>NUCLEOTIDE SEQUENCE [LARGE SCALE GENOMIC DNA]</scope>
    <source>
        <strain evidence="9">OSP_D</strain>
    </source>
</reference>
<proteinExistence type="predicted"/>
<dbReference type="Proteomes" id="UP000240322">
    <property type="component" value="Unassembled WGS sequence"/>
</dbReference>
<keyword evidence="2" id="KW-1003">Cell membrane</keyword>
<feature type="compositionally biased region" description="Acidic residues" evidence="6">
    <location>
        <begin position="12"/>
        <end position="24"/>
    </location>
</feature>
<evidence type="ECO:0000256" key="1">
    <source>
        <dbReference type="ARBA" id="ARBA00004651"/>
    </source>
</evidence>
<dbReference type="Pfam" id="PF00482">
    <property type="entry name" value="T2SSF"/>
    <property type="match status" value="2"/>
</dbReference>
<accession>A0A2R6ABU2</accession>
<feature type="domain" description="Type II secretion system protein GspF" evidence="8">
    <location>
        <begin position="467"/>
        <end position="590"/>
    </location>
</feature>
<feature type="transmembrane region" description="Helical" evidence="7">
    <location>
        <begin position="178"/>
        <end position="196"/>
    </location>
</feature>
<sequence>MPTSTRTPTQAETEEEEAGGEEEGESVLGGILASALAFLNRYTAVGVAAAALLTFFVVYPRALGVVVYAFTSSASLAQLAGFEARLVGPAFYALLIIPFAEGARRYTPRKRVVKLRYRRVEVEVEEGAGFTDRLTRWILGREHLRKLRDTLEEAIRIDLLAAGDTGATATAGRAVSNFIVSCIVVGAAGAALALLLPAPLRPAALGVLAIPPTVLYSPVLEAKNKKMVSSEGLQDELPFFVALATIMASAGLSLYHALRTVATHPLFRYIGREAKIVVRDVQFFAKSPEEAMDERAVIHPNKTYQRLITGYTSMSLSGGDTTTYLYERSKEQLDWLTYRWRHFAQNVSTLGEMSIMGFLVVPTILLTVATFVGTTIMALLPLLTVVFAVALYSAVNASRPKYLDVVRVNLGPPIGVSATLTAALLVARVQPYIALAAALLTAGLLLTAQTAPQFRHIQEVEDALPQFLRDITEYRKVGVDVAKAMEYLREKKYPPAFRQVLADYLHQIRMGLSFDEAEAHTASWTGRFAFYVVQTLVRMGEVPPRLLEQLTEFLTGVGEAKKQAKAEMNMYRIFTYMSPIILAFTTLMTVVMIQGFSGIPTGGLGGTVGGIGGFGLPQLRITPQMMQLIDVFIVLTGFAMGLVTSKAVYGSIFNMSIAITSTAIALVTIAAANALTPMIAGGFGFSAG</sequence>
<gene>
    <name evidence="9" type="ORF">B9Q03_13275</name>
</gene>
<evidence type="ECO:0000256" key="7">
    <source>
        <dbReference type="SAM" id="Phobius"/>
    </source>
</evidence>
<feature type="transmembrane region" description="Helical" evidence="7">
    <location>
        <begin position="239"/>
        <end position="258"/>
    </location>
</feature>
<feature type="transmembrane region" description="Helical" evidence="7">
    <location>
        <begin position="573"/>
        <end position="593"/>
    </location>
</feature>
<dbReference type="AlphaFoldDB" id="A0A2R6ABU2"/>
<keyword evidence="5 7" id="KW-0472">Membrane</keyword>
<dbReference type="GO" id="GO:0005886">
    <property type="term" value="C:plasma membrane"/>
    <property type="evidence" value="ECO:0007669"/>
    <property type="project" value="UniProtKB-SubCell"/>
</dbReference>
<evidence type="ECO:0000256" key="6">
    <source>
        <dbReference type="SAM" id="MobiDB-lite"/>
    </source>
</evidence>
<keyword evidence="3 7" id="KW-0812">Transmembrane</keyword>
<evidence type="ECO:0000256" key="2">
    <source>
        <dbReference type="ARBA" id="ARBA00022475"/>
    </source>
</evidence>
<feature type="transmembrane region" description="Helical" evidence="7">
    <location>
        <begin position="42"/>
        <end position="70"/>
    </location>
</feature>
<feature type="transmembrane region" description="Helical" evidence="7">
    <location>
        <begin position="655"/>
        <end position="675"/>
    </location>
</feature>
<feature type="domain" description="Type II secretion system protein GspF" evidence="8">
    <location>
        <begin position="243"/>
        <end position="367"/>
    </location>
</feature>
<feature type="compositionally biased region" description="Polar residues" evidence="6">
    <location>
        <begin position="1"/>
        <end position="10"/>
    </location>
</feature>
<comment type="subcellular location">
    <subcellularLocation>
        <location evidence="1">Cell membrane</location>
        <topology evidence="1">Multi-pass membrane protein</topology>
    </subcellularLocation>
</comment>
<evidence type="ECO:0000313" key="10">
    <source>
        <dbReference type="Proteomes" id="UP000240322"/>
    </source>
</evidence>
<evidence type="ECO:0000313" key="9">
    <source>
        <dbReference type="EMBL" id="PSN83882.1"/>
    </source>
</evidence>
<dbReference type="InterPro" id="IPR018076">
    <property type="entry name" value="T2SS_GspF_dom"/>
</dbReference>
<dbReference type="InterPro" id="IPR056569">
    <property type="entry name" value="ArlJ-like"/>
</dbReference>
<protein>
    <recommendedName>
        <fullName evidence="8">Type II secretion system protein GspF domain-containing protein</fullName>
    </recommendedName>
</protein>
<keyword evidence="4 7" id="KW-1133">Transmembrane helix</keyword>
<name>A0A2R6ABU2_9ARCH</name>